<dbReference type="InterPro" id="IPR020084">
    <property type="entry name" value="NUDIX_hydrolase_CS"/>
</dbReference>
<dbReference type="PANTHER" id="PTHR21340">
    <property type="entry name" value="DIADENOSINE 5,5-P1,P4-TETRAPHOSPHATE PYROPHOSPHOHYDROLASE MUTT"/>
    <property type="match status" value="1"/>
</dbReference>
<dbReference type="InterPro" id="IPR000086">
    <property type="entry name" value="NUDIX_hydrolase_dom"/>
</dbReference>
<dbReference type="OrthoDB" id="954553at2"/>
<organism evidence="3 4">
    <name type="scientific">Pseudobacter ginsenosidimutans</name>
    <dbReference type="NCBI Taxonomy" id="661488"/>
    <lineage>
        <taxon>Bacteria</taxon>
        <taxon>Pseudomonadati</taxon>
        <taxon>Bacteroidota</taxon>
        <taxon>Chitinophagia</taxon>
        <taxon>Chitinophagales</taxon>
        <taxon>Chitinophagaceae</taxon>
        <taxon>Pseudobacter</taxon>
    </lineage>
</organism>
<dbReference type="CDD" id="cd04662">
    <property type="entry name" value="NUDIX_Hydrolase"/>
    <property type="match status" value="1"/>
</dbReference>
<dbReference type="PROSITE" id="PS00893">
    <property type="entry name" value="NUDIX_BOX"/>
    <property type="match status" value="1"/>
</dbReference>
<gene>
    <name evidence="3" type="ORF">EV199_3625</name>
</gene>
<keyword evidence="1 3" id="KW-0378">Hydrolase</keyword>
<dbReference type="InterPro" id="IPR015797">
    <property type="entry name" value="NUDIX_hydrolase-like_dom_sf"/>
</dbReference>
<keyword evidence="4" id="KW-1185">Reference proteome</keyword>
<dbReference type="EMBL" id="SGXA01000002">
    <property type="protein sequence ID" value="RZS71717.1"/>
    <property type="molecule type" value="Genomic_DNA"/>
</dbReference>
<dbReference type="GO" id="GO:0006754">
    <property type="term" value="P:ATP biosynthetic process"/>
    <property type="evidence" value="ECO:0007669"/>
    <property type="project" value="TreeGrafter"/>
</dbReference>
<dbReference type="SUPFAM" id="SSF55811">
    <property type="entry name" value="Nudix"/>
    <property type="match status" value="1"/>
</dbReference>
<evidence type="ECO:0000259" key="2">
    <source>
        <dbReference type="PROSITE" id="PS51462"/>
    </source>
</evidence>
<accession>A0A4Q7MSY4</accession>
<proteinExistence type="predicted"/>
<dbReference type="Pfam" id="PF00293">
    <property type="entry name" value="NUDIX"/>
    <property type="match status" value="1"/>
</dbReference>
<dbReference type="PROSITE" id="PS51462">
    <property type="entry name" value="NUDIX"/>
    <property type="match status" value="1"/>
</dbReference>
<sequence>MKQSAGILMYRIRDNKLEMLLAHPGGPFWKNKDLGAWSIPKGEYNEDEEALTAAIREFKEETGLLIDGAFIQLAPVKQKSGKVVQAWAVEGDADISTFVSNKFTIEWPPKSGKMVEFPEVDKWEWFGAEKAKEKVLYGQAGLLEELAELIKS</sequence>
<protein>
    <submittedName>
        <fullName evidence="3">Putative NUDIX family NTP pyrophosphohydrolase</fullName>
    </submittedName>
</protein>
<evidence type="ECO:0000256" key="1">
    <source>
        <dbReference type="ARBA" id="ARBA00022801"/>
    </source>
</evidence>
<dbReference type="Proteomes" id="UP000293874">
    <property type="component" value="Unassembled WGS sequence"/>
</dbReference>
<dbReference type="InterPro" id="IPR051325">
    <property type="entry name" value="Nudix_hydrolase_domain"/>
</dbReference>
<dbReference type="GO" id="GO:0006167">
    <property type="term" value="P:AMP biosynthetic process"/>
    <property type="evidence" value="ECO:0007669"/>
    <property type="project" value="TreeGrafter"/>
</dbReference>
<name>A0A4Q7MSY4_9BACT</name>
<evidence type="ECO:0000313" key="4">
    <source>
        <dbReference type="Proteomes" id="UP000293874"/>
    </source>
</evidence>
<dbReference type="RefSeq" id="WP_130542192.1">
    <property type="nucleotide sequence ID" value="NZ_CP042431.1"/>
</dbReference>
<evidence type="ECO:0000313" key="3">
    <source>
        <dbReference type="EMBL" id="RZS71717.1"/>
    </source>
</evidence>
<feature type="domain" description="Nudix hydrolase" evidence="2">
    <location>
        <begin position="1"/>
        <end position="148"/>
    </location>
</feature>
<comment type="caution">
    <text evidence="3">The sequence shown here is derived from an EMBL/GenBank/DDBJ whole genome shotgun (WGS) entry which is preliminary data.</text>
</comment>
<dbReference type="GO" id="GO:0004081">
    <property type="term" value="F:bis(5'-nucleosyl)-tetraphosphatase (asymmetrical) activity"/>
    <property type="evidence" value="ECO:0007669"/>
    <property type="project" value="TreeGrafter"/>
</dbReference>
<dbReference type="AlphaFoldDB" id="A0A4Q7MSY4"/>
<dbReference type="PANTHER" id="PTHR21340:SF7">
    <property type="entry name" value="NUDIX HYDROLASE DOMAIN-CONTAINING PROTEIN"/>
    <property type="match status" value="1"/>
</dbReference>
<reference evidence="3 4" key="1">
    <citation type="submission" date="2019-02" db="EMBL/GenBank/DDBJ databases">
        <title>Genomic Encyclopedia of Type Strains, Phase IV (KMG-IV): sequencing the most valuable type-strain genomes for metagenomic binning, comparative biology and taxonomic classification.</title>
        <authorList>
            <person name="Goeker M."/>
        </authorList>
    </citation>
    <scope>NUCLEOTIDE SEQUENCE [LARGE SCALE GENOMIC DNA]</scope>
    <source>
        <strain evidence="3 4">DSM 18116</strain>
    </source>
</reference>
<dbReference type="Gene3D" id="3.90.79.10">
    <property type="entry name" value="Nucleoside Triphosphate Pyrophosphohydrolase"/>
    <property type="match status" value="1"/>
</dbReference>